<proteinExistence type="predicted"/>
<accession>A0A3Q2UQ19</accession>
<reference evidence="1" key="1">
    <citation type="submission" date="2025-08" db="UniProtKB">
        <authorList>
            <consortium name="Ensembl"/>
        </authorList>
    </citation>
    <scope>IDENTIFICATION</scope>
</reference>
<name>A0A3Q2UQ19_FUNHE</name>
<protein>
    <submittedName>
        <fullName evidence="1">Uncharacterized protein</fullName>
    </submittedName>
</protein>
<dbReference type="Ensembl" id="ENSFHET00000029655.1">
    <property type="protein sequence ID" value="ENSFHEP00000034431.1"/>
    <property type="gene ID" value="ENSFHEG00000022140.1"/>
</dbReference>
<dbReference type="Proteomes" id="UP000265000">
    <property type="component" value="Unplaced"/>
</dbReference>
<evidence type="ECO:0000313" key="1">
    <source>
        <dbReference type="Ensembl" id="ENSFHEP00000034431.1"/>
    </source>
</evidence>
<keyword evidence="2" id="KW-1185">Reference proteome</keyword>
<evidence type="ECO:0000313" key="2">
    <source>
        <dbReference type="Proteomes" id="UP000265000"/>
    </source>
</evidence>
<reference evidence="1" key="2">
    <citation type="submission" date="2025-09" db="UniProtKB">
        <authorList>
            <consortium name="Ensembl"/>
        </authorList>
    </citation>
    <scope>IDENTIFICATION</scope>
</reference>
<sequence>MSSQTLPQLPHQLELTSPPFPCPASPVSCSPALPVSCRPVFYENRSQASPEPCSQAFPEPCSQAFPEPCSQGSPEPCKFLFFWPQPIAYIFWYIACPKQSHTKHRIMNGYYREL</sequence>
<dbReference type="AlphaFoldDB" id="A0A3Q2UQ19"/>
<organism evidence="1 2">
    <name type="scientific">Fundulus heteroclitus</name>
    <name type="common">Killifish</name>
    <name type="synonym">Mummichog</name>
    <dbReference type="NCBI Taxonomy" id="8078"/>
    <lineage>
        <taxon>Eukaryota</taxon>
        <taxon>Metazoa</taxon>
        <taxon>Chordata</taxon>
        <taxon>Craniata</taxon>
        <taxon>Vertebrata</taxon>
        <taxon>Euteleostomi</taxon>
        <taxon>Actinopterygii</taxon>
        <taxon>Neopterygii</taxon>
        <taxon>Teleostei</taxon>
        <taxon>Neoteleostei</taxon>
        <taxon>Acanthomorphata</taxon>
        <taxon>Ovalentaria</taxon>
        <taxon>Atherinomorphae</taxon>
        <taxon>Cyprinodontiformes</taxon>
        <taxon>Fundulidae</taxon>
        <taxon>Fundulus</taxon>
    </lineage>
</organism>